<dbReference type="GO" id="GO:0003677">
    <property type="term" value="F:DNA binding"/>
    <property type="evidence" value="ECO:0007669"/>
    <property type="project" value="InterPro"/>
</dbReference>
<sequence>MNSKKNNTDIIRCAIYTRKSSEEGLDSEFNSLDAQRESAESFIASQKSAGWVCLPEQYNDGGFSGGNVERPGLKRLIADIEADKIDCVVVYKVDRLSRSLMDFARMMETFEQHDISFVSVTQQFNTTHSMGRLTLNILLSFAQFEREIIGERIRDKIAAQRRKGKWAGGTPVLGYDVDRSGGSPKLIVNQSEAIHVRQIYELYLELGSLLPVVDELKTLDLPNKTWHTRRGKPKGGKPFGKCRLHSLLTNPIYVGEVKHKADVFDGEHEPIVDADIFADVQTQLKANGRTPAGQVRNKHNALIRGLLFCKHCNSAMVHTFTNKRNRRYRYYRCAQLIKQGRTSCPTPSLPATEIERAVVDEIQMIAQDEDLQAEVFNRAKALLEEDQKGTTRSIANLSRQLSKDHNELQRLSESPDPSNAIATCIAGLNERIHQNKTELNRLKRKSTEQTERSIEMDEVVTALNDFDQLWDALRPREQQRVLALLVSRIEFDASDNSIKIDFIDTRPTSNVPNQSLAPC</sequence>
<dbReference type="InterPro" id="IPR006119">
    <property type="entry name" value="Resolv_N"/>
</dbReference>
<dbReference type="CDD" id="cd00338">
    <property type="entry name" value="Ser_Recombinase"/>
    <property type="match status" value="1"/>
</dbReference>
<feature type="domain" description="Recombinase" evidence="3">
    <location>
        <begin position="172"/>
        <end position="290"/>
    </location>
</feature>
<dbReference type="AlphaFoldDB" id="A0A518C9J9"/>
<evidence type="ECO:0000259" key="2">
    <source>
        <dbReference type="PROSITE" id="PS51736"/>
    </source>
</evidence>
<evidence type="ECO:0000256" key="1">
    <source>
        <dbReference type="SAM" id="Coils"/>
    </source>
</evidence>
<dbReference type="PROSITE" id="PS51737">
    <property type="entry name" value="RECOMBINASE_DNA_BIND"/>
    <property type="match status" value="1"/>
</dbReference>
<dbReference type="InterPro" id="IPR036162">
    <property type="entry name" value="Resolvase-like_N_sf"/>
</dbReference>
<dbReference type="InterPro" id="IPR011109">
    <property type="entry name" value="DNA_bind_recombinase_dom"/>
</dbReference>
<gene>
    <name evidence="4" type="primary">hin_1</name>
    <name evidence="4" type="ORF">Pan97_29340</name>
</gene>
<dbReference type="SUPFAM" id="SSF53041">
    <property type="entry name" value="Resolvase-like"/>
    <property type="match status" value="1"/>
</dbReference>
<protein>
    <submittedName>
        <fullName evidence="4">DNA-invertase hin</fullName>
    </submittedName>
</protein>
<dbReference type="Proteomes" id="UP000318626">
    <property type="component" value="Chromosome"/>
</dbReference>
<accession>A0A518C9J9</accession>
<evidence type="ECO:0000313" key="5">
    <source>
        <dbReference type="Proteomes" id="UP000318626"/>
    </source>
</evidence>
<keyword evidence="1" id="KW-0175">Coiled coil</keyword>
<dbReference type="SMART" id="SM00857">
    <property type="entry name" value="Resolvase"/>
    <property type="match status" value="1"/>
</dbReference>
<feature type="domain" description="Resolvase/invertase-type recombinase catalytic" evidence="2">
    <location>
        <begin position="12"/>
        <end position="164"/>
    </location>
</feature>
<dbReference type="GO" id="GO:0000150">
    <property type="term" value="F:DNA strand exchange activity"/>
    <property type="evidence" value="ECO:0007669"/>
    <property type="project" value="InterPro"/>
</dbReference>
<dbReference type="InterPro" id="IPR050639">
    <property type="entry name" value="SSR_resolvase"/>
</dbReference>
<dbReference type="EMBL" id="CP036289">
    <property type="protein sequence ID" value="QDU75892.1"/>
    <property type="molecule type" value="Genomic_DNA"/>
</dbReference>
<name>A0A518C9J9_9BACT</name>
<dbReference type="OrthoDB" id="266184at2"/>
<dbReference type="InterPro" id="IPR038109">
    <property type="entry name" value="DNA_bind_recomb_sf"/>
</dbReference>
<proteinExistence type="predicted"/>
<evidence type="ECO:0000259" key="3">
    <source>
        <dbReference type="PROSITE" id="PS51737"/>
    </source>
</evidence>
<dbReference type="RefSeq" id="WP_144973591.1">
    <property type="nucleotide sequence ID" value="NZ_CP036289.1"/>
</dbReference>
<reference evidence="5" key="1">
    <citation type="submission" date="2019-02" db="EMBL/GenBank/DDBJ databases">
        <title>Deep-cultivation of Planctomycetes and their phenomic and genomic characterization uncovers novel biology.</title>
        <authorList>
            <person name="Wiegand S."/>
            <person name="Jogler M."/>
            <person name="Boedeker C."/>
            <person name="Pinto D."/>
            <person name="Vollmers J."/>
            <person name="Rivas-Marin E."/>
            <person name="Kohn T."/>
            <person name="Peeters S.H."/>
            <person name="Heuer A."/>
            <person name="Rast P."/>
            <person name="Oberbeckmann S."/>
            <person name="Bunk B."/>
            <person name="Jeske O."/>
            <person name="Meyerdierks A."/>
            <person name="Storesund J.E."/>
            <person name="Kallscheuer N."/>
            <person name="Luecker S."/>
            <person name="Lage O.M."/>
            <person name="Pohl T."/>
            <person name="Merkel B.J."/>
            <person name="Hornburger P."/>
            <person name="Mueller R.-W."/>
            <person name="Bruemmer F."/>
            <person name="Labrenz M."/>
            <person name="Spormann A.M."/>
            <person name="Op den Camp H."/>
            <person name="Overmann J."/>
            <person name="Amann R."/>
            <person name="Jetten M.S.M."/>
            <person name="Mascher T."/>
            <person name="Medema M.H."/>
            <person name="Devos D.P."/>
            <person name="Kaster A.-K."/>
            <person name="Ovreas L."/>
            <person name="Rohde M."/>
            <person name="Galperin M.Y."/>
            <person name="Jogler C."/>
        </authorList>
    </citation>
    <scope>NUCLEOTIDE SEQUENCE [LARGE SCALE GENOMIC DNA]</scope>
    <source>
        <strain evidence="5">Pan97</strain>
    </source>
</reference>
<dbReference type="Gene3D" id="3.40.50.1390">
    <property type="entry name" value="Resolvase, N-terminal catalytic domain"/>
    <property type="match status" value="1"/>
</dbReference>
<keyword evidence="5" id="KW-1185">Reference proteome</keyword>
<organism evidence="4 5">
    <name type="scientific">Bremerella volcania</name>
    <dbReference type="NCBI Taxonomy" id="2527984"/>
    <lineage>
        <taxon>Bacteria</taxon>
        <taxon>Pseudomonadati</taxon>
        <taxon>Planctomycetota</taxon>
        <taxon>Planctomycetia</taxon>
        <taxon>Pirellulales</taxon>
        <taxon>Pirellulaceae</taxon>
        <taxon>Bremerella</taxon>
    </lineage>
</organism>
<dbReference type="PANTHER" id="PTHR30461">
    <property type="entry name" value="DNA-INVERTASE FROM LAMBDOID PROPHAGE"/>
    <property type="match status" value="1"/>
</dbReference>
<dbReference type="InterPro" id="IPR025827">
    <property type="entry name" value="Zn_ribbon_recom_dom"/>
</dbReference>
<evidence type="ECO:0000313" key="4">
    <source>
        <dbReference type="EMBL" id="QDU75892.1"/>
    </source>
</evidence>
<dbReference type="KEGG" id="bvo:Pan97_29340"/>
<dbReference type="Pfam" id="PF00239">
    <property type="entry name" value="Resolvase"/>
    <property type="match status" value="1"/>
</dbReference>
<dbReference type="Pfam" id="PF13408">
    <property type="entry name" value="Zn_ribbon_recom"/>
    <property type="match status" value="1"/>
</dbReference>
<dbReference type="PANTHER" id="PTHR30461:SF23">
    <property type="entry name" value="DNA RECOMBINASE-RELATED"/>
    <property type="match status" value="1"/>
</dbReference>
<dbReference type="PROSITE" id="PS51736">
    <property type="entry name" value="RECOMBINASES_3"/>
    <property type="match status" value="1"/>
</dbReference>
<dbReference type="Gene3D" id="3.90.1750.20">
    <property type="entry name" value="Putative Large Serine Recombinase, Chain B, Domain 2"/>
    <property type="match status" value="1"/>
</dbReference>
<dbReference type="Pfam" id="PF07508">
    <property type="entry name" value="Recombinase"/>
    <property type="match status" value="1"/>
</dbReference>
<feature type="coiled-coil region" evidence="1">
    <location>
        <begin position="394"/>
        <end position="445"/>
    </location>
</feature>